<evidence type="ECO:0000313" key="2">
    <source>
        <dbReference type="Proteomes" id="UP000037035"/>
    </source>
</evidence>
<protein>
    <submittedName>
        <fullName evidence="1">Uncharacterized protein</fullName>
    </submittedName>
</protein>
<dbReference type="Gene3D" id="2.40.70.10">
    <property type="entry name" value="Acid Proteases"/>
    <property type="match status" value="1"/>
</dbReference>
<comment type="caution">
    <text evidence="1">The sequence shown here is derived from an EMBL/GenBank/DDBJ whole genome shotgun (WGS) entry which is preliminary data.</text>
</comment>
<reference evidence="1 2" key="1">
    <citation type="submission" date="2015-08" db="EMBL/GenBank/DDBJ databases">
        <title>Next Generation Sequencing and Analysis of the Genome of Puccinia sorghi L Schw, the Causal Agent of Maize Common Rust.</title>
        <authorList>
            <person name="Rochi L."/>
            <person name="Burguener G."/>
            <person name="Darino M."/>
            <person name="Turjanski A."/>
            <person name="Kreff E."/>
            <person name="Dieguez M.J."/>
            <person name="Sacco F."/>
        </authorList>
    </citation>
    <scope>NUCLEOTIDE SEQUENCE [LARGE SCALE GENOMIC DNA]</scope>
    <source>
        <strain evidence="1 2">RO10H11247</strain>
    </source>
</reference>
<evidence type="ECO:0000313" key="1">
    <source>
        <dbReference type="EMBL" id="KNZ57038.1"/>
    </source>
</evidence>
<dbReference type="InterPro" id="IPR021109">
    <property type="entry name" value="Peptidase_aspartic_dom_sf"/>
</dbReference>
<dbReference type="EMBL" id="LAVV01007122">
    <property type="protein sequence ID" value="KNZ57038.1"/>
    <property type="molecule type" value="Genomic_DNA"/>
</dbReference>
<name>A0A0L6V8E4_9BASI</name>
<keyword evidence="2" id="KW-1185">Reference proteome</keyword>
<dbReference type="Proteomes" id="UP000037035">
    <property type="component" value="Unassembled WGS sequence"/>
</dbReference>
<dbReference type="AlphaFoldDB" id="A0A0L6V8E4"/>
<gene>
    <name evidence="1" type="ORF">VP01_2257g2</name>
</gene>
<sequence length="60" mass="6869">MAIHSVLNDSYACHLVLFLPHPQRLYDGILGMPWLRRNGHLIDWTNYSFLPSVAAVYTAL</sequence>
<proteinExistence type="predicted"/>
<organism evidence="1 2">
    <name type="scientific">Puccinia sorghi</name>
    <dbReference type="NCBI Taxonomy" id="27349"/>
    <lineage>
        <taxon>Eukaryota</taxon>
        <taxon>Fungi</taxon>
        <taxon>Dikarya</taxon>
        <taxon>Basidiomycota</taxon>
        <taxon>Pucciniomycotina</taxon>
        <taxon>Pucciniomycetes</taxon>
        <taxon>Pucciniales</taxon>
        <taxon>Pucciniaceae</taxon>
        <taxon>Puccinia</taxon>
    </lineage>
</organism>
<accession>A0A0L6V8E4</accession>
<dbReference type="VEuPathDB" id="FungiDB:VP01_2257g2"/>